<keyword evidence="9" id="KW-0969">Cilium</keyword>
<evidence type="ECO:0000313" key="10">
    <source>
        <dbReference type="Proteomes" id="UP000093748"/>
    </source>
</evidence>
<dbReference type="AlphaFoldDB" id="A0A1A5IN74"/>
<comment type="subunit">
    <text evidence="8">The basal body constitutes a major portion of the flagellar organelle and consists of four rings (L,P,S, and M) mounted on a central rod.</text>
</comment>
<organism evidence="9 10">
    <name type="scientific">Rhizobium loti</name>
    <name type="common">Mesorhizobium loti</name>
    <dbReference type="NCBI Taxonomy" id="381"/>
    <lineage>
        <taxon>Bacteria</taxon>
        <taxon>Pseudomonadati</taxon>
        <taxon>Pseudomonadota</taxon>
        <taxon>Alphaproteobacteria</taxon>
        <taxon>Hyphomicrobiales</taxon>
        <taxon>Phyllobacteriaceae</taxon>
        <taxon>Mesorhizobium</taxon>
    </lineage>
</organism>
<keyword evidence="4 8" id="KW-0732">Signal</keyword>
<evidence type="ECO:0000256" key="7">
    <source>
        <dbReference type="ARBA" id="ARBA00032344"/>
    </source>
</evidence>
<feature type="chain" id="PRO_5009002826" description="Flagellar P-ring protein" evidence="8">
    <location>
        <begin position="21"/>
        <end position="413"/>
    </location>
</feature>
<reference evidence="10" key="1">
    <citation type="submission" date="2016-06" db="EMBL/GenBank/DDBJ databases">
        <title>NZP2037 Pacbio-Illumina hybrid assembly.</title>
        <authorList>
            <person name="Ramsay J.P."/>
        </authorList>
    </citation>
    <scope>NUCLEOTIDE SEQUENCE [LARGE SCALE GENOMIC DNA]</scope>
    <source>
        <strain evidence="10">R7ANS::ICEMlSym2042</strain>
    </source>
</reference>
<comment type="subcellular location">
    <subcellularLocation>
        <location evidence="2 8">Bacterial flagellum basal body</location>
    </subcellularLocation>
</comment>
<keyword evidence="9" id="KW-0282">Flagellum</keyword>
<name>A0A1A5IN74_RHILI</name>
<dbReference type="GO" id="GO:0071973">
    <property type="term" value="P:bacterial-type flagellum-dependent cell motility"/>
    <property type="evidence" value="ECO:0007669"/>
    <property type="project" value="InterPro"/>
</dbReference>
<dbReference type="Proteomes" id="UP000093748">
    <property type="component" value="Unassembled WGS sequence"/>
</dbReference>
<evidence type="ECO:0000313" key="9">
    <source>
        <dbReference type="EMBL" id="OBP74025.1"/>
    </source>
</evidence>
<dbReference type="OrthoDB" id="9786431at2"/>
<accession>A0A1A5IN74</accession>
<dbReference type="PANTHER" id="PTHR30381">
    <property type="entry name" value="FLAGELLAR P-RING PERIPLASMIC PROTEIN FLGI"/>
    <property type="match status" value="1"/>
</dbReference>
<dbReference type="NCBIfam" id="NF003676">
    <property type="entry name" value="PRK05303.1"/>
    <property type="match status" value="1"/>
</dbReference>
<evidence type="ECO:0000256" key="8">
    <source>
        <dbReference type="HAMAP-Rule" id="MF_00416"/>
    </source>
</evidence>
<protein>
    <recommendedName>
        <fullName evidence="3 8">Flagellar P-ring protein</fullName>
    </recommendedName>
    <alternativeName>
        <fullName evidence="7 8">Basal body P-ring protein</fullName>
    </alternativeName>
</protein>
<evidence type="ECO:0000256" key="4">
    <source>
        <dbReference type="ARBA" id="ARBA00022729"/>
    </source>
</evidence>
<gene>
    <name evidence="8" type="primary">flgI</name>
    <name evidence="9" type="ORF">BAE39_16675</name>
</gene>
<dbReference type="GeneID" id="66682310"/>
<keyword evidence="6 8" id="KW-0975">Bacterial flagellum</keyword>
<dbReference type="EMBL" id="LZTJ01000023">
    <property type="protein sequence ID" value="OBP74025.1"/>
    <property type="molecule type" value="Genomic_DNA"/>
</dbReference>
<evidence type="ECO:0000256" key="1">
    <source>
        <dbReference type="ARBA" id="ARBA00002591"/>
    </source>
</evidence>
<dbReference type="Pfam" id="PF02119">
    <property type="entry name" value="FlgI"/>
    <property type="match status" value="1"/>
</dbReference>
<dbReference type="GO" id="GO:0009428">
    <property type="term" value="C:bacterial-type flagellum basal body, distal rod, P ring"/>
    <property type="evidence" value="ECO:0007669"/>
    <property type="project" value="InterPro"/>
</dbReference>
<evidence type="ECO:0000256" key="5">
    <source>
        <dbReference type="ARBA" id="ARBA00022764"/>
    </source>
</evidence>
<dbReference type="PRINTS" id="PR01010">
    <property type="entry name" value="FLGPRINGFLGI"/>
</dbReference>
<evidence type="ECO:0000256" key="6">
    <source>
        <dbReference type="ARBA" id="ARBA00023143"/>
    </source>
</evidence>
<comment type="caution">
    <text evidence="9">The sequence shown here is derived from an EMBL/GenBank/DDBJ whole genome shotgun (WGS) entry which is preliminary data.</text>
</comment>
<dbReference type="RefSeq" id="WP_032931517.1">
    <property type="nucleotide sequence ID" value="NZ_LZTH01000001.1"/>
</dbReference>
<comment type="function">
    <text evidence="1 8">Assembles around the rod to form the L-ring and probably protects the motor/basal body from shearing forces during rotation.</text>
</comment>
<keyword evidence="9" id="KW-0966">Cell projection</keyword>
<dbReference type="HAMAP" id="MF_00416">
    <property type="entry name" value="FlgI"/>
    <property type="match status" value="1"/>
</dbReference>
<evidence type="ECO:0000256" key="3">
    <source>
        <dbReference type="ARBA" id="ARBA00019515"/>
    </source>
</evidence>
<dbReference type="GO" id="GO:0030288">
    <property type="term" value="C:outer membrane-bounded periplasmic space"/>
    <property type="evidence" value="ECO:0007669"/>
    <property type="project" value="InterPro"/>
</dbReference>
<dbReference type="PANTHER" id="PTHR30381:SF0">
    <property type="entry name" value="FLAGELLAR P-RING PROTEIN"/>
    <property type="match status" value="1"/>
</dbReference>
<keyword evidence="5" id="KW-0574">Periplasm</keyword>
<dbReference type="GO" id="GO:0005198">
    <property type="term" value="F:structural molecule activity"/>
    <property type="evidence" value="ECO:0007669"/>
    <property type="project" value="InterPro"/>
</dbReference>
<dbReference type="InterPro" id="IPR001782">
    <property type="entry name" value="Flag_FlgI"/>
</dbReference>
<evidence type="ECO:0000256" key="2">
    <source>
        <dbReference type="ARBA" id="ARBA00004117"/>
    </source>
</evidence>
<proteinExistence type="inferred from homology"/>
<sequence length="413" mass="43392" precursor="true">MMRLLALLLAATLGLQPALADGLTPKAKRDLAAKNGGVYDDPEYDPATTTRMFRVSPGPSSLPPGQVASRIKDIAQLQSSRDNQLVGYGLVIGLAGSGDSLRNSPFTEQSIRAMLENLGIATEGGSARAKNVAAVIVTANMPPYVQSGARIDIDVSSMGDATSLAGGTLIMTPLKAADGEIYAVGQGAVIVSGFTAKGQAEQLTQGVPTAGRVPNGAIVERSVKAEFDDQSTLTLQLRNPDFSTAIRIADAINDYTSQRFGMRVAGERDSRTVQIRRPKGVSAARFYAEIENLVVESDTPARVVIDERTGTIVIGNDVKISRVAISHGTLTVRITEAPRVVQPEPFSKGETAVEPFTAIDATRPDARVAVLDGPDLQTLVSGLNRLGVKPDGIIAILQGIKSAGALQADLVLQ</sequence>
<feature type="signal peptide" evidence="8">
    <location>
        <begin position="1"/>
        <end position="20"/>
    </location>
</feature>
<dbReference type="PATRIC" id="fig|266835.9.peg.2335"/>
<comment type="similarity">
    <text evidence="8">Belongs to the FlgI family.</text>
</comment>